<sequence>MRVSTIDQVGGRFDSCESQEELARQHIARNAHKGYYLSGVFPDPAYSGGSMKRPGMQALMRHIEAGRAEVVLIYKFEHMRRSTDEWASFRAFLKRHNCRLESPVEDLSEKTAMGRFNNNMRANLAEYHRLDTAEKVRVKMRLQAERGIWNSGQIPFGYDYNRDTQTLQANTAEAAIVRKIFDSAAQLVSLTEIANTLNAEGHRTKARVFQRRDGSRVEVGARRFRTDHLHKIIRNPIYLGRLRFRGEEFAGKYEALVSRDLWDRANAAVAKSLKPDIPRWQARDKHVHLLKGIVFCGCCQHAMIPDFGGKLDTAGRPYRYYTCGAVHRDKSDMCPIRHLPAGVLENAVFGLMTAMGHREEIVQCTINGTKRCTQNTRTELRRRIGEVEDELGPVSTIEE</sequence>
<dbReference type="Pfam" id="PF00239">
    <property type="entry name" value="Resolvase"/>
    <property type="match status" value="1"/>
</dbReference>
<dbReference type="SMART" id="SM00857">
    <property type="entry name" value="Resolvase"/>
    <property type="match status" value="1"/>
</dbReference>
<dbReference type="InterPro" id="IPR036162">
    <property type="entry name" value="Resolvase-like_N_sf"/>
</dbReference>
<gene>
    <name evidence="3" type="ORF">AW736_09545</name>
</gene>
<dbReference type="PANTHER" id="PTHR30461">
    <property type="entry name" value="DNA-INVERTASE FROM LAMBDOID PROPHAGE"/>
    <property type="match status" value="1"/>
</dbReference>
<dbReference type="PANTHER" id="PTHR30461:SF23">
    <property type="entry name" value="DNA RECOMBINASE-RELATED"/>
    <property type="match status" value="1"/>
</dbReference>
<reference evidence="3 4" key="1">
    <citation type="submission" date="2016-01" db="EMBL/GenBank/DDBJ databases">
        <title>High potential of lignocellulose degradation of a new Verrucomicrobia species.</title>
        <authorList>
            <person name="Wang Y."/>
            <person name="Shi Y."/>
            <person name="Qiu Z."/>
            <person name="Liu S."/>
            <person name="Yang H."/>
        </authorList>
    </citation>
    <scope>NUCLEOTIDE SEQUENCE [LARGE SCALE GENOMIC DNA]</scope>
    <source>
        <strain evidence="3 4">TSB47</strain>
    </source>
</reference>
<evidence type="ECO:0000259" key="2">
    <source>
        <dbReference type="PROSITE" id="PS51737"/>
    </source>
</evidence>
<dbReference type="Gene3D" id="3.90.1750.20">
    <property type="entry name" value="Putative Large Serine Recombinase, Chain B, Domain 2"/>
    <property type="match status" value="1"/>
</dbReference>
<dbReference type="InterPro" id="IPR025827">
    <property type="entry name" value="Zn_ribbon_recom_dom"/>
</dbReference>
<feature type="domain" description="Recombinase" evidence="2">
    <location>
        <begin position="155"/>
        <end position="276"/>
    </location>
</feature>
<dbReference type="EMBL" id="LRRQ01000075">
    <property type="protein sequence ID" value="OAM90026.1"/>
    <property type="molecule type" value="Genomic_DNA"/>
</dbReference>
<comment type="caution">
    <text evidence="3">The sequence shown here is derived from an EMBL/GenBank/DDBJ whole genome shotgun (WGS) entry which is preliminary data.</text>
</comment>
<proteinExistence type="predicted"/>
<dbReference type="SUPFAM" id="SSF53041">
    <property type="entry name" value="Resolvase-like"/>
    <property type="match status" value="1"/>
</dbReference>
<dbReference type="InterPro" id="IPR011109">
    <property type="entry name" value="DNA_bind_recombinase_dom"/>
</dbReference>
<dbReference type="InterPro" id="IPR006119">
    <property type="entry name" value="Resolv_N"/>
</dbReference>
<dbReference type="AlphaFoldDB" id="A0A178ILM2"/>
<accession>A0A178ILM2</accession>
<dbReference type="GO" id="GO:0003677">
    <property type="term" value="F:DNA binding"/>
    <property type="evidence" value="ECO:0007669"/>
    <property type="project" value="InterPro"/>
</dbReference>
<dbReference type="Pfam" id="PF07508">
    <property type="entry name" value="Recombinase"/>
    <property type="match status" value="1"/>
</dbReference>
<dbReference type="RefSeq" id="WP_068770063.1">
    <property type="nucleotide sequence ID" value="NZ_CP109796.1"/>
</dbReference>
<dbReference type="Pfam" id="PF13408">
    <property type="entry name" value="Zn_ribbon_recom"/>
    <property type="match status" value="1"/>
</dbReference>
<dbReference type="InterPro" id="IPR050639">
    <property type="entry name" value="SSR_resolvase"/>
</dbReference>
<evidence type="ECO:0000313" key="3">
    <source>
        <dbReference type="EMBL" id="OAM90026.1"/>
    </source>
</evidence>
<dbReference type="OrthoDB" id="196989at2"/>
<evidence type="ECO:0000313" key="4">
    <source>
        <dbReference type="Proteomes" id="UP000078486"/>
    </source>
</evidence>
<dbReference type="Gene3D" id="3.40.50.1390">
    <property type="entry name" value="Resolvase, N-terminal catalytic domain"/>
    <property type="match status" value="1"/>
</dbReference>
<protein>
    <recommendedName>
        <fullName evidence="5">Recombinase domain-containing protein</fullName>
    </recommendedName>
</protein>
<evidence type="ECO:0008006" key="5">
    <source>
        <dbReference type="Google" id="ProtNLM"/>
    </source>
</evidence>
<feature type="domain" description="Resolvase/invertase-type recombinase catalytic" evidence="1">
    <location>
        <begin position="1"/>
        <end position="147"/>
    </location>
</feature>
<dbReference type="PROSITE" id="PS51737">
    <property type="entry name" value="RECOMBINASE_DNA_BIND"/>
    <property type="match status" value="1"/>
</dbReference>
<keyword evidence="4" id="KW-1185">Reference proteome</keyword>
<dbReference type="InterPro" id="IPR038109">
    <property type="entry name" value="DNA_bind_recomb_sf"/>
</dbReference>
<name>A0A178ILM2_9BACT</name>
<dbReference type="Proteomes" id="UP000078486">
    <property type="component" value="Unassembled WGS sequence"/>
</dbReference>
<organism evidence="3 4">
    <name type="scientific">Termitidicoccus mucosus</name>
    <dbReference type="NCBI Taxonomy" id="1184151"/>
    <lineage>
        <taxon>Bacteria</taxon>
        <taxon>Pseudomonadati</taxon>
        <taxon>Verrucomicrobiota</taxon>
        <taxon>Opitutia</taxon>
        <taxon>Opitutales</taxon>
        <taxon>Opitutaceae</taxon>
        <taxon>Termitidicoccus</taxon>
    </lineage>
</organism>
<evidence type="ECO:0000259" key="1">
    <source>
        <dbReference type="PROSITE" id="PS51736"/>
    </source>
</evidence>
<dbReference type="PROSITE" id="PS51736">
    <property type="entry name" value="RECOMBINASES_3"/>
    <property type="match status" value="1"/>
</dbReference>
<dbReference type="GO" id="GO:0000150">
    <property type="term" value="F:DNA strand exchange activity"/>
    <property type="evidence" value="ECO:0007669"/>
    <property type="project" value="InterPro"/>
</dbReference>